<dbReference type="SUPFAM" id="SSF49265">
    <property type="entry name" value="Fibronectin type III"/>
    <property type="match status" value="1"/>
</dbReference>
<dbReference type="AlphaFoldDB" id="A0A3D9HZQ3"/>
<dbReference type="InterPro" id="IPR009091">
    <property type="entry name" value="RCC1/BLIP-II"/>
</dbReference>
<dbReference type="Gene3D" id="2.60.40.10">
    <property type="entry name" value="Immunoglobulins"/>
    <property type="match status" value="1"/>
</dbReference>
<dbReference type="InterPro" id="IPR003961">
    <property type="entry name" value="FN3_dom"/>
</dbReference>
<dbReference type="RefSeq" id="WP_220377218.1">
    <property type="nucleotide sequence ID" value="NZ_QRDZ01000046.1"/>
</dbReference>
<dbReference type="PROSITE" id="PS50853">
    <property type="entry name" value="FN3"/>
    <property type="match status" value="1"/>
</dbReference>
<dbReference type="PROSITE" id="PS50012">
    <property type="entry name" value="RCC1_3"/>
    <property type="match status" value="6"/>
</dbReference>
<dbReference type="PROSITE" id="PS00626">
    <property type="entry name" value="RCC1_2"/>
    <property type="match status" value="2"/>
</dbReference>
<comment type="caution">
    <text evidence="9">The sequence shown here is derived from an EMBL/GenBank/DDBJ whole genome shotgun (WGS) entry which is preliminary data.</text>
</comment>
<dbReference type="Gene3D" id="2.60.40.4270">
    <property type="entry name" value="Listeria-Bacteroides repeat domain"/>
    <property type="match status" value="1"/>
</dbReference>
<dbReference type="GO" id="GO:0005085">
    <property type="term" value="F:guanyl-nucleotide exchange factor activity"/>
    <property type="evidence" value="ECO:0007669"/>
    <property type="project" value="TreeGrafter"/>
</dbReference>
<keyword evidence="3 6" id="KW-0732">Signal</keyword>
<sequence>MKGKMSRFAQIGMSLLLVLAMTPLLSSKAAKAAEPYVVAPQIAQGYYHGLTLLTDGTVYAWGQNTKGQLGNGETAGRMAPVKVKNLDRVKMVAAGIRSSYAIKADGTLWAWGQNGDGQLGDGTTIDRLLPVQITGVTGNIIALSTGVSYHTLALTDDGKVWAWGNNDSGELGDGTTTDRTSPVQVPGLDDVVAIAAGGWHSLALKSDGTVWTWGNNEYGELGDGTKTNRAVPAPIGIAEVMSISAGNSHSLAVKRDGTVWSWGDNRWAMLGDGTSTGRSLPVRAGSINDALTVVGGAHFSYALTDSGTVWAWGLNNRGQIGDGTTNTRYAPVPILGLTDVQVVSGGGFSGFAMQKDGTVWGWGLNSSGELGDGTTADRLIPVMNKAIVDVTPPTLANREITASDLTHSDATLSWTKAADNLTPSPQLEYRVYRIGGNTADTVAAVENGTPMGPYEADISTKQITGMYGGQTYHYAVVVKDKVGQKSVYAKKAVKTLPEPTYIVLYEGNGNTGGEPPLDPYEYWADEYAEVLGNSGGLEKTDSTFGGWNTLPNGNGVAYAPGDTLVMPAADVTLYARWIAGPDTTAPQAAAYEPAQNAAGASVSRPLSISFNELVAAVAGKTITLTKVDGSWLETYEVTDASKVTVAGARVTIHPSVELDRSAEYSVSIEPGAFEDAAGNAYAGILDNATWTFTTEGEPTEPLSSDATLASLTLTGSGGTVVPISPAFTRANKFYSASVANAVSSVTVTAATYDSHASVTASVYGSNGLPAFGPVELTSGVPGPQLPLQTGVNRIGLNVTAEDGTELGYDLVVFRESPSSGGSGDGGNGGGSGAGGGAGGDVPTPSTSGVKTTLSGQTLSGVATERETPNGLAVSIRTEAFLERLAAGTDKPSIIVEADGTNANLLLELTGSIVQAMENRSATLEVRTSIGSYRIPAAALDIATLSKRVGGQNALNEVIVRISIAKADGTKYSHPNVVGHPIEFSVIADYAGAHAEIEEFAGYVERVIPIPTGTDSVTTAVVLEPDGTIRHVPTRIETIGGQRAAIAGSLTNSVYALVSHSSAFRDVANHWAKSEINDLASRLIVRGNDNGEFLPGASVTRAEFAAILTRALGLPERGAGSTGYSDVAANAWYAGAAAQARKYGIVEGDGQGKFRPSAAITREEAAVMLARAMKLTGLNDGDAAPDSFVSEKLAEFRDAGDVSPWARQALALGVHERLLQGNQAVLLPKNAITRAETAVIVSRLLQRSGFID</sequence>
<feature type="domain" description="SLH" evidence="8">
    <location>
        <begin position="1119"/>
        <end position="1182"/>
    </location>
</feature>
<dbReference type="PANTHER" id="PTHR45982">
    <property type="entry name" value="REGULATOR OF CHROMOSOME CONDENSATION"/>
    <property type="match status" value="1"/>
</dbReference>
<organism evidence="9 10">
    <name type="scientific">Cohnella phaseoli</name>
    <dbReference type="NCBI Taxonomy" id="456490"/>
    <lineage>
        <taxon>Bacteria</taxon>
        <taxon>Bacillati</taxon>
        <taxon>Bacillota</taxon>
        <taxon>Bacilli</taxon>
        <taxon>Bacillales</taxon>
        <taxon>Paenibacillaceae</taxon>
        <taxon>Cohnella</taxon>
    </lineage>
</organism>
<feature type="domain" description="Fibronectin type-III" evidence="7">
    <location>
        <begin position="396"/>
        <end position="499"/>
    </location>
</feature>
<evidence type="ECO:0000256" key="5">
    <source>
        <dbReference type="SAM" id="MobiDB-lite"/>
    </source>
</evidence>
<protein>
    <submittedName>
        <fullName evidence="9">Alpha-tubulin suppressor-like RCC1 family protein</fullName>
    </submittedName>
</protein>
<evidence type="ECO:0000256" key="1">
    <source>
        <dbReference type="ARBA" id="ARBA00004196"/>
    </source>
</evidence>
<evidence type="ECO:0000256" key="3">
    <source>
        <dbReference type="ARBA" id="ARBA00022729"/>
    </source>
</evidence>
<dbReference type="Pfam" id="PF00415">
    <property type="entry name" value="RCC1"/>
    <property type="match status" value="1"/>
</dbReference>
<dbReference type="EMBL" id="QRDZ01000046">
    <property type="protein sequence ID" value="RED54869.1"/>
    <property type="molecule type" value="Genomic_DNA"/>
</dbReference>
<dbReference type="InterPro" id="IPR001119">
    <property type="entry name" value="SLH_dom"/>
</dbReference>
<dbReference type="SUPFAM" id="SSF50985">
    <property type="entry name" value="RCC1/BLIP-II"/>
    <property type="match status" value="2"/>
</dbReference>
<dbReference type="Pfam" id="PF13205">
    <property type="entry name" value="Big_5"/>
    <property type="match status" value="1"/>
</dbReference>
<feature type="compositionally biased region" description="Polar residues" evidence="5">
    <location>
        <begin position="843"/>
        <end position="860"/>
    </location>
</feature>
<name>A0A3D9HZQ3_9BACL</name>
<dbReference type="Pfam" id="PF00395">
    <property type="entry name" value="SLH"/>
    <property type="match status" value="3"/>
</dbReference>
<dbReference type="PANTHER" id="PTHR45982:SF1">
    <property type="entry name" value="REGULATOR OF CHROMOSOME CONDENSATION"/>
    <property type="match status" value="1"/>
</dbReference>
<dbReference type="PROSITE" id="PS51272">
    <property type="entry name" value="SLH"/>
    <property type="match status" value="3"/>
</dbReference>
<dbReference type="GO" id="GO:0030313">
    <property type="term" value="C:cell envelope"/>
    <property type="evidence" value="ECO:0007669"/>
    <property type="project" value="UniProtKB-SubCell"/>
</dbReference>
<feature type="chain" id="PRO_5017745361" evidence="6">
    <location>
        <begin position="33"/>
        <end position="1251"/>
    </location>
</feature>
<dbReference type="Proteomes" id="UP000256977">
    <property type="component" value="Unassembled WGS sequence"/>
</dbReference>
<dbReference type="InterPro" id="IPR058923">
    <property type="entry name" value="RCC1-like_dom"/>
</dbReference>
<dbReference type="InterPro" id="IPR013783">
    <property type="entry name" value="Ig-like_fold"/>
</dbReference>
<feature type="signal peptide" evidence="6">
    <location>
        <begin position="1"/>
        <end position="32"/>
    </location>
</feature>
<evidence type="ECO:0000256" key="6">
    <source>
        <dbReference type="SAM" id="SignalP"/>
    </source>
</evidence>
<evidence type="ECO:0000256" key="4">
    <source>
        <dbReference type="ARBA" id="ARBA00022737"/>
    </source>
</evidence>
<keyword evidence="10" id="KW-1185">Reference proteome</keyword>
<comment type="subcellular location">
    <subcellularLocation>
        <location evidence="1">Cell envelope</location>
    </subcellularLocation>
</comment>
<dbReference type="Gene3D" id="2.130.10.30">
    <property type="entry name" value="Regulator of chromosome condensation 1/beta-lactamase-inhibitor protein II"/>
    <property type="match status" value="2"/>
</dbReference>
<dbReference type="Pfam" id="PF12733">
    <property type="entry name" value="Cadherin-like"/>
    <property type="match status" value="1"/>
</dbReference>
<dbReference type="InterPro" id="IPR042229">
    <property type="entry name" value="Listeria/Bacterioides_rpt_sf"/>
</dbReference>
<evidence type="ECO:0000256" key="2">
    <source>
        <dbReference type="ARBA" id="ARBA00022658"/>
    </source>
</evidence>
<reference evidence="9 10" key="1">
    <citation type="submission" date="2018-07" db="EMBL/GenBank/DDBJ databases">
        <title>Genomic Encyclopedia of Type Strains, Phase III (KMG-III): the genomes of soil and plant-associated and newly described type strains.</title>
        <authorList>
            <person name="Whitman W."/>
        </authorList>
    </citation>
    <scope>NUCLEOTIDE SEQUENCE [LARGE SCALE GENOMIC DNA]</scope>
    <source>
        <strain evidence="9 10">CECT 7287</strain>
    </source>
</reference>
<dbReference type="PRINTS" id="PR00633">
    <property type="entry name" value="RCCNDNSATION"/>
</dbReference>
<dbReference type="InterPro" id="IPR000408">
    <property type="entry name" value="Reg_chr_condens"/>
</dbReference>
<feature type="region of interest" description="Disordered" evidence="5">
    <location>
        <begin position="814"/>
        <end position="865"/>
    </location>
</feature>
<accession>A0A3D9HZQ3</accession>
<dbReference type="InterPro" id="IPR032812">
    <property type="entry name" value="SbsA_Ig"/>
</dbReference>
<dbReference type="GO" id="GO:0005737">
    <property type="term" value="C:cytoplasm"/>
    <property type="evidence" value="ECO:0007669"/>
    <property type="project" value="TreeGrafter"/>
</dbReference>
<dbReference type="Pfam" id="PF09479">
    <property type="entry name" value="Flg_new"/>
    <property type="match status" value="1"/>
</dbReference>
<evidence type="ECO:0000259" key="7">
    <source>
        <dbReference type="PROSITE" id="PS50853"/>
    </source>
</evidence>
<keyword evidence="4" id="KW-0677">Repeat</keyword>
<keyword evidence="2" id="KW-0344">Guanine-nucleotide releasing factor</keyword>
<dbReference type="InterPro" id="IPR013378">
    <property type="entry name" value="InlB-like_B-rpt"/>
</dbReference>
<feature type="domain" description="SLH" evidence="8">
    <location>
        <begin position="1058"/>
        <end position="1118"/>
    </location>
</feature>
<gene>
    <name evidence="9" type="ORF">DFP98_14613</name>
</gene>
<evidence type="ECO:0000313" key="9">
    <source>
        <dbReference type="EMBL" id="RED54869.1"/>
    </source>
</evidence>
<dbReference type="Pfam" id="PF25390">
    <property type="entry name" value="WD40_RLD"/>
    <property type="match status" value="1"/>
</dbReference>
<dbReference type="InterPro" id="IPR025883">
    <property type="entry name" value="Cadherin-like_domain"/>
</dbReference>
<evidence type="ECO:0000313" key="10">
    <source>
        <dbReference type="Proteomes" id="UP000256977"/>
    </source>
</evidence>
<evidence type="ECO:0000259" key="8">
    <source>
        <dbReference type="PROSITE" id="PS51272"/>
    </source>
</evidence>
<dbReference type="InterPro" id="IPR051553">
    <property type="entry name" value="Ran_GTPase-activating"/>
</dbReference>
<dbReference type="InterPro" id="IPR036116">
    <property type="entry name" value="FN3_sf"/>
</dbReference>
<proteinExistence type="predicted"/>
<feature type="compositionally biased region" description="Gly residues" evidence="5">
    <location>
        <begin position="820"/>
        <end position="839"/>
    </location>
</feature>
<feature type="domain" description="SLH" evidence="8">
    <location>
        <begin position="1192"/>
        <end position="1251"/>
    </location>
</feature>